<dbReference type="GO" id="GO:0008984">
    <property type="term" value="F:protein-glutamate methylesterase activity"/>
    <property type="evidence" value="ECO:0007669"/>
    <property type="project" value="UniProtKB-EC"/>
</dbReference>
<name>A0A0F9INA7_9ZZZZ</name>
<dbReference type="PANTHER" id="PTHR42872:SF3">
    <property type="entry name" value="PROTEIN-GLUTAMATE METHYLESTERASE_PROTEIN-GLUTAMINE GLUTAMINASE 1"/>
    <property type="match status" value="1"/>
</dbReference>
<comment type="catalytic activity">
    <reaction evidence="3">
        <text>[protein]-L-glutamate 5-O-methyl ester + H2O = L-glutamyl-[protein] + methanol + H(+)</text>
        <dbReference type="Rhea" id="RHEA:23236"/>
        <dbReference type="Rhea" id="RHEA-COMP:10208"/>
        <dbReference type="Rhea" id="RHEA-COMP:10311"/>
        <dbReference type="ChEBI" id="CHEBI:15377"/>
        <dbReference type="ChEBI" id="CHEBI:15378"/>
        <dbReference type="ChEBI" id="CHEBI:17790"/>
        <dbReference type="ChEBI" id="CHEBI:29973"/>
        <dbReference type="ChEBI" id="CHEBI:82795"/>
        <dbReference type="EC" id="3.1.1.61"/>
    </reaction>
</comment>
<evidence type="ECO:0000313" key="7">
    <source>
        <dbReference type="EMBL" id="KKM47604.1"/>
    </source>
</evidence>
<evidence type="ECO:0000256" key="3">
    <source>
        <dbReference type="ARBA" id="ARBA00048267"/>
    </source>
</evidence>
<accession>A0A0F9INA7</accession>
<dbReference type="Gene3D" id="3.40.50.180">
    <property type="entry name" value="Methylesterase CheB, C-terminal domain"/>
    <property type="match status" value="1"/>
</dbReference>
<dbReference type="GO" id="GO:0005737">
    <property type="term" value="C:cytoplasm"/>
    <property type="evidence" value="ECO:0007669"/>
    <property type="project" value="InterPro"/>
</dbReference>
<dbReference type="InterPro" id="IPR000673">
    <property type="entry name" value="Sig_transdc_resp-reg_Me-estase"/>
</dbReference>
<keyword evidence="1" id="KW-0378">Hydrolase</keyword>
<dbReference type="InterPro" id="IPR035909">
    <property type="entry name" value="CheB_C"/>
</dbReference>
<dbReference type="SMART" id="SM00448">
    <property type="entry name" value="REC"/>
    <property type="match status" value="1"/>
</dbReference>
<dbReference type="SUPFAM" id="SSF52738">
    <property type="entry name" value="Methylesterase CheB, C-terminal domain"/>
    <property type="match status" value="1"/>
</dbReference>
<dbReference type="CDD" id="cd17541">
    <property type="entry name" value="REC_CheB-like"/>
    <property type="match status" value="1"/>
</dbReference>
<organism evidence="7">
    <name type="scientific">marine sediment metagenome</name>
    <dbReference type="NCBI Taxonomy" id="412755"/>
    <lineage>
        <taxon>unclassified sequences</taxon>
        <taxon>metagenomes</taxon>
        <taxon>ecological metagenomes</taxon>
    </lineage>
</organism>
<dbReference type="Gene3D" id="3.40.50.2300">
    <property type="match status" value="1"/>
</dbReference>
<dbReference type="GO" id="GO:0000156">
    <property type="term" value="F:phosphorelay response regulator activity"/>
    <property type="evidence" value="ECO:0007669"/>
    <property type="project" value="InterPro"/>
</dbReference>
<feature type="region of interest" description="Disordered" evidence="4">
    <location>
        <begin position="137"/>
        <end position="162"/>
    </location>
</feature>
<dbReference type="InterPro" id="IPR001789">
    <property type="entry name" value="Sig_transdc_resp-reg_receiver"/>
</dbReference>
<dbReference type="GO" id="GO:0006935">
    <property type="term" value="P:chemotaxis"/>
    <property type="evidence" value="ECO:0007669"/>
    <property type="project" value="InterPro"/>
</dbReference>
<dbReference type="Pfam" id="PF00072">
    <property type="entry name" value="Response_reg"/>
    <property type="match status" value="1"/>
</dbReference>
<dbReference type="AlphaFoldDB" id="A0A0F9INA7"/>
<dbReference type="NCBIfam" id="NF001965">
    <property type="entry name" value="PRK00742.1"/>
    <property type="match status" value="1"/>
</dbReference>
<dbReference type="EC" id="3.1.1.61" evidence="2"/>
<evidence type="ECO:0000259" key="5">
    <source>
        <dbReference type="PROSITE" id="PS50110"/>
    </source>
</evidence>
<dbReference type="HAMAP" id="MF_00099">
    <property type="entry name" value="CheB_chemtxs"/>
    <property type="match status" value="1"/>
</dbReference>
<dbReference type="EMBL" id="LAZR01012010">
    <property type="protein sequence ID" value="KKM47604.1"/>
    <property type="molecule type" value="Genomic_DNA"/>
</dbReference>
<dbReference type="PROSITE" id="PS50110">
    <property type="entry name" value="RESPONSE_REGULATORY"/>
    <property type="match status" value="1"/>
</dbReference>
<reference evidence="7" key="1">
    <citation type="journal article" date="2015" name="Nature">
        <title>Complex archaea that bridge the gap between prokaryotes and eukaryotes.</title>
        <authorList>
            <person name="Spang A."/>
            <person name="Saw J.H."/>
            <person name="Jorgensen S.L."/>
            <person name="Zaremba-Niedzwiedzka K."/>
            <person name="Martijn J."/>
            <person name="Lind A.E."/>
            <person name="van Eijk R."/>
            <person name="Schleper C."/>
            <person name="Guy L."/>
            <person name="Ettema T.J."/>
        </authorList>
    </citation>
    <scope>NUCLEOTIDE SEQUENCE</scope>
</reference>
<evidence type="ECO:0000256" key="2">
    <source>
        <dbReference type="ARBA" id="ARBA00039140"/>
    </source>
</evidence>
<comment type="caution">
    <text evidence="7">The sequence shown here is derived from an EMBL/GenBank/DDBJ whole genome shotgun (WGS) entry which is preliminary data.</text>
</comment>
<dbReference type="NCBIfam" id="NF009206">
    <property type="entry name" value="PRK12555.1"/>
    <property type="match status" value="1"/>
</dbReference>
<dbReference type="CDD" id="cd16432">
    <property type="entry name" value="CheB_Rec"/>
    <property type="match status" value="1"/>
</dbReference>
<gene>
    <name evidence="7" type="ORF">LCGC14_1558460</name>
</gene>
<sequence>MVKVLVVDDSAFMRNALTNMLSSDKEIQVVGTARNGIEAIAKVKTLRPDIVTMDVEMPRMDGLDALRHIMAENPVPVVMVSSITEEGAKVTLEALELGALDYIPKNLRDLSVNILKLKETLIEKIKVLSRTSRAKLIRKSPPPRPLTMKEQVAPENETREDRAIGQRRMSILAIGTSTGGPKALQEILPILPANFPVPIVIAQHMPHNFTGAFAERLDNLSKLKVTEAREGDKLSPGHVYIAPGGHNMRVTHTSGLDNVITISENKEEYIYCPSVDALFKSASETYPGRTLGIVLTGMGHDGLDGARALKEGGGRIFAQSEETCVVFGMPKAVVEASLVDKVLPLESIAGEIINSV</sequence>
<proteinExistence type="inferred from homology"/>
<dbReference type="SUPFAM" id="SSF52172">
    <property type="entry name" value="CheY-like"/>
    <property type="match status" value="1"/>
</dbReference>
<protein>
    <recommendedName>
        <fullName evidence="2">protein-glutamate methylesterase</fullName>
        <ecNumber evidence="2">3.1.1.61</ecNumber>
    </recommendedName>
</protein>
<dbReference type="Pfam" id="PF01339">
    <property type="entry name" value="CheB_methylest"/>
    <property type="match status" value="1"/>
</dbReference>
<evidence type="ECO:0000256" key="4">
    <source>
        <dbReference type="SAM" id="MobiDB-lite"/>
    </source>
</evidence>
<dbReference type="PROSITE" id="PS50122">
    <property type="entry name" value="CHEB"/>
    <property type="match status" value="1"/>
</dbReference>
<evidence type="ECO:0000259" key="6">
    <source>
        <dbReference type="PROSITE" id="PS50122"/>
    </source>
</evidence>
<evidence type="ECO:0000256" key="1">
    <source>
        <dbReference type="ARBA" id="ARBA00022801"/>
    </source>
</evidence>
<dbReference type="PANTHER" id="PTHR42872">
    <property type="entry name" value="PROTEIN-GLUTAMATE METHYLESTERASE/PROTEIN-GLUTAMINE GLUTAMINASE"/>
    <property type="match status" value="1"/>
</dbReference>
<dbReference type="PIRSF" id="PIRSF000876">
    <property type="entry name" value="RR_chemtxs_CheB"/>
    <property type="match status" value="1"/>
</dbReference>
<feature type="domain" description="Response regulatory" evidence="5">
    <location>
        <begin position="3"/>
        <end position="120"/>
    </location>
</feature>
<dbReference type="InterPro" id="IPR008248">
    <property type="entry name" value="CheB-like"/>
</dbReference>
<feature type="domain" description="CheB-type methylesterase" evidence="6">
    <location>
        <begin position="171"/>
        <end position="356"/>
    </location>
</feature>
<dbReference type="InterPro" id="IPR011006">
    <property type="entry name" value="CheY-like_superfamily"/>
</dbReference>